<protein>
    <submittedName>
        <fullName evidence="2">Glycosyltransferase</fullName>
    </submittedName>
</protein>
<dbReference type="Gene3D" id="3.40.50.2000">
    <property type="entry name" value="Glycogen Phosphorylase B"/>
    <property type="match status" value="1"/>
</dbReference>
<organism evidence="2 3">
    <name type="scientific">Candidatus Jettenia ecosi</name>
    <dbReference type="NCBI Taxonomy" id="2494326"/>
    <lineage>
        <taxon>Bacteria</taxon>
        <taxon>Pseudomonadati</taxon>
        <taxon>Planctomycetota</taxon>
        <taxon>Candidatus Brocadiia</taxon>
        <taxon>Candidatus Brocadiales</taxon>
        <taxon>Candidatus Brocadiaceae</taxon>
        <taxon>Candidatus Jettenia</taxon>
    </lineage>
</organism>
<evidence type="ECO:0000313" key="3">
    <source>
        <dbReference type="Proteomes" id="UP000319783"/>
    </source>
</evidence>
<dbReference type="SUPFAM" id="SSF53756">
    <property type="entry name" value="UDP-Glycosyltransferase/glycogen phosphorylase"/>
    <property type="match status" value="1"/>
</dbReference>
<sequence>MRVAVIGYGTENTASTVFRYRACQKMWAEDGHLLDMYYIKKVTKDFWSRIKSYDAIINQKALLRPSFGRKLFAIGIPVFFDFDDALWTRPKKPYSWFTQLKVNCRIRYWFKHVDGIITANRVLADFANTFNDRVYVVPMALDLSIWKPVPKLPKKEIIIGWAGSPGNLWHLEKLQSVLEEVLTTYQQTRLAVFSGKKPDFTIPFDYYKYEPGKEAGFIQSLDIGLLPLEYEPYSMGKSPLKALQYLSCGVPVVGNIKGAASEFLTNKNSISVNSIPEWKAALGRLIKNQAEINQLGNAGIEYIRKHHNLYNTSKELQNIIGKKLSNYSIQ</sequence>
<dbReference type="Proteomes" id="UP000319783">
    <property type="component" value="Unassembled WGS sequence"/>
</dbReference>
<name>A0A533QAT3_9BACT</name>
<gene>
    <name evidence="2" type="ORF">JETT_1907</name>
</gene>
<accession>A0A533QAT3</accession>
<dbReference type="AlphaFoldDB" id="A0A533QAT3"/>
<evidence type="ECO:0000313" key="2">
    <source>
        <dbReference type="EMBL" id="TLD41817.1"/>
    </source>
</evidence>
<proteinExistence type="predicted"/>
<reference evidence="2 3" key="1">
    <citation type="submission" date="2019-04" db="EMBL/GenBank/DDBJ databases">
        <title>Genome of a novel bacterium Candidatus Jettenia ecosi reconstructed from metagenome of an anammox bioreactor.</title>
        <authorList>
            <person name="Mardanov A.V."/>
            <person name="Beletsky A.V."/>
            <person name="Ravin N.V."/>
            <person name="Botchkova E.A."/>
            <person name="Litti Y.V."/>
            <person name="Nozhevnikova A.N."/>
        </authorList>
    </citation>
    <scope>NUCLEOTIDE SEQUENCE [LARGE SCALE GENOMIC DNA]</scope>
    <source>
        <strain evidence="2">J2</strain>
    </source>
</reference>
<evidence type="ECO:0000259" key="1">
    <source>
        <dbReference type="Pfam" id="PF13524"/>
    </source>
</evidence>
<feature type="domain" description="Spore protein YkvP/CgeB glycosyl transferase-like" evidence="1">
    <location>
        <begin position="233"/>
        <end position="316"/>
    </location>
</feature>
<keyword evidence="2" id="KW-0808">Transferase</keyword>
<dbReference type="EMBL" id="SULG01000035">
    <property type="protein sequence ID" value="TLD41817.1"/>
    <property type="molecule type" value="Genomic_DNA"/>
</dbReference>
<dbReference type="Pfam" id="PF13524">
    <property type="entry name" value="Glyco_trans_1_2"/>
    <property type="match status" value="1"/>
</dbReference>
<comment type="caution">
    <text evidence="2">The sequence shown here is derived from an EMBL/GenBank/DDBJ whole genome shotgun (WGS) entry which is preliminary data.</text>
</comment>
<dbReference type="GO" id="GO:0016740">
    <property type="term" value="F:transferase activity"/>
    <property type="evidence" value="ECO:0007669"/>
    <property type="project" value="UniProtKB-KW"/>
</dbReference>
<dbReference type="InterPro" id="IPR055259">
    <property type="entry name" value="YkvP/CgeB_Glyco_trans-like"/>
</dbReference>